<keyword evidence="2" id="KW-0812">Transmembrane</keyword>
<dbReference type="EMBL" id="CDMZ01001880">
    <property type="protein sequence ID" value="CEM38810.1"/>
    <property type="molecule type" value="Genomic_DNA"/>
</dbReference>
<name>A0A0G4H4T9_9ALVE</name>
<feature type="region of interest" description="Disordered" evidence="1">
    <location>
        <begin position="1"/>
        <end position="41"/>
    </location>
</feature>
<gene>
    <name evidence="3" type="ORF">Cvel_24681</name>
</gene>
<keyword evidence="2" id="KW-0472">Membrane</keyword>
<evidence type="ECO:0000313" key="3">
    <source>
        <dbReference type="EMBL" id="CEM38810.1"/>
    </source>
</evidence>
<organism evidence="3">
    <name type="scientific">Chromera velia CCMP2878</name>
    <dbReference type="NCBI Taxonomy" id="1169474"/>
    <lineage>
        <taxon>Eukaryota</taxon>
        <taxon>Sar</taxon>
        <taxon>Alveolata</taxon>
        <taxon>Colpodellida</taxon>
        <taxon>Chromeraceae</taxon>
        <taxon>Chromera</taxon>
    </lineage>
</organism>
<dbReference type="AlphaFoldDB" id="A0A0G4H4T9"/>
<sequence>MEDAKESPPPQDTGWSAKSNMEKGKGGKEQDESAPLIQDADEHQAQGNTLLQIARGIALLISFVAVVSLWALLENGMAYFAGSSETVRLMVYALVFVTCAVFIGVYRLVDTDYDALGPLLSST</sequence>
<protein>
    <submittedName>
        <fullName evidence="3">Uncharacterized protein</fullName>
    </submittedName>
</protein>
<feature type="compositionally biased region" description="Basic and acidic residues" evidence="1">
    <location>
        <begin position="20"/>
        <end position="31"/>
    </location>
</feature>
<evidence type="ECO:0000256" key="1">
    <source>
        <dbReference type="SAM" id="MobiDB-lite"/>
    </source>
</evidence>
<feature type="transmembrane region" description="Helical" evidence="2">
    <location>
        <begin position="53"/>
        <end position="73"/>
    </location>
</feature>
<keyword evidence="2" id="KW-1133">Transmembrane helix</keyword>
<accession>A0A0G4H4T9</accession>
<reference evidence="3" key="1">
    <citation type="submission" date="2014-11" db="EMBL/GenBank/DDBJ databases">
        <authorList>
            <person name="Otto D Thomas"/>
            <person name="Naeem Raeece"/>
        </authorList>
    </citation>
    <scope>NUCLEOTIDE SEQUENCE</scope>
</reference>
<feature type="transmembrane region" description="Helical" evidence="2">
    <location>
        <begin position="89"/>
        <end position="109"/>
    </location>
</feature>
<dbReference type="VEuPathDB" id="CryptoDB:Cvel_24681"/>
<evidence type="ECO:0000256" key="2">
    <source>
        <dbReference type="SAM" id="Phobius"/>
    </source>
</evidence>
<proteinExistence type="predicted"/>